<reference evidence="2 3" key="1">
    <citation type="submission" date="2024-06" db="EMBL/GenBank/DDBJ databases">
        <title>A chromosome-level genome assembly of beet webworm, Loxostege sticticalis.</title>
        <authorList>
            <person name="Zhang Y."/>
        </authorList>
    </citation>
    <scope>NUCLEOTIDE SEQUENCE [LARGE SCALE GENOMIC DNA]</scope>
    <source>
        <strain evidence="2">AQ026</strain>
        <tissue evidence="2">Whole body</tissue>
    </source>
</reference>
<feature type="compositionally biased region" description="Low complexity" evidence="1">
    <location>
        <begin position="330"/>
        <end position="343"/>
    </location>
</feature>
<organism evidence="2 3">
    <name type="scientific">Loxostege sticticalis</name>
    <name type="common">Beet webworm moth</name>
    <dbReference type="NCBI Taxonomy" id="481309"/>
    <lineage>
        <taxon>Eukaryota</taxon>
        <taxon>Metazoa</taxon>
        <taxon>Ecdysozoa</taxon>
        <taxon>Arthropoda</taxon>
        <taxon>Hexapoda</taxon>
        <taxon>Insecta</taxon>
        <taxon>Pterygota</taxon>
        <taxon>Neoptera</taxon>
        <taxon>Endopterygota</taxon>
        <taxon>Lepidoptera</taxon>
        <taxon>Glossata</taxon>
        <taxon>Ditrysia</taxon>
        <taxon>Pyraloidea</taxon>
        <taxon>Crambidae</taxon>
        <taxon>Pyraustinae</taxon>
        <taxon>Loxostege</taxon>
    </lineage>
</organism>
<sequence length="409" mass="46654">MAKFIKELYDELLAIRTYLIKIGPSRRHGNILNTKLSEAKVIVEQYNNYLHNICRVERVNANEHTLINTYCENFSKLYKEICELCQQSEVLDNLPNMEKFDLKVALSLLPVMTDEVSVTRQLIDGIEYYSSVIDDESKKKLANFVIKSRLSQGAKLKLNDQYDRVSDLLTDMKRILLPQKSASSLQKQLLNFRQNDMSIDDFGKKLSEMFVDLTISQSDGNTEKYNILKAINEKQAIRQFSDGLRNHRISTIISAQRFGSLKDAIQAAVDEEVASSNTSPGIMSMRYNNNNFRTGQQYSNRGFGGGGRGRQRGRGRGSGRGSQPFKGARQWGQQPQSQPSGYQHPTHRGGRGYYRGNSFNNNYRGNRQYRGHIRTVTNESQASQAAQPQPSTSTQRVQHHESENEFFRV</sequence>
<name>A0ABR3HF36_LOXSC</name>
<feature type="compositionally biased region" description="Polar residues" evidence="1">
    <location>
        <begin position="274"/>
        <end position="294"/>
    </location>
</feature>
<evidence type="ECO:0000313" key="3">
    <source>
        <dbReference type="Proteomes" id="UP001549920"/>
    </source>
</evidence>
<feature type="compositionally biased region" description="Low complexity" evidence="1">
    <location>
        <begin position="380"/>
        <end position="395"/>
    </location>
</feature>
<comment type="caution">
    <text evidence="2">The sequence shown here is derived from an EMBL/GenBank/DDBJ whole genome shotgun (WGS) entry which is preliminary data.</text>
</comment>
<gene>
    <name evidence="2" type="ORF">ABMA27_007349</name>
</gene>
<evidence type="ECO:0000313" key="2">
    <source>
        <dbReference type="EMBL" id="KAL0869031.1"/>
    </source>
</evidence>
<dbReference type="Proteomes" id="UP001549920">
    <property type="component" value="Unassembled WGS sequence"/>
</dbReference>
<evidence type="ECO:0000256" key="1">
    <source>
        <dbReference type="SAM" id="MobiDB-lite"/>
    </source>
</evidence>
<keyword evidence="3" id="KW-1185">Reference proteome</keyword>
<dbReference type="EMBL" id="JBEUOH010000020">
    <property type="protein sequence ID" value="KAL0869031.1"/>
    <property type="molecule type" value="Genomic_DNA"/>
</dbReference>
<proteinExistence type="predicted"/>
<accession>A0ABR3HF36</accession>
<protein>
    <submittedName>
        <fullName evidence="2">Uncharacterized protein</fullName>
    </submittedName>
</protein>
<feature type="region of interest" description="Disordered" evidence="1">
    <location>
        <begin position="378"/>
        <end position="409"/>
    </location>
</feature>
<feature type="region of interest" description="Disordered" evidence="1">
    <location>
        <begin position="272"/>
        <end position="366"/>
    </location>
</feature>
<feature type="compositionally biased region" description="Basic and acidic residues" evidence="1">
    <location>
        <begin position="398"/>
        <end position="409"/>
    </location>
</feature>